<proteinExistence type="predicted"/>
<organism evidence="2">
    <name type="scientific">Candidatus Fermentithermobacillus carboniphilus</name>
    <dbReference type="NCBI Taxonomy" id="3085328"/>
    <lineage>
        <taxon>Bacteria</taxon>
        <taxon>Bacillati</taxon>
        <taxon>Bacillota</taxon>
        <taxon>Candidatus Fermentithermobacillia</taxon>
        <taxon>Candidatus Fermentithermobacillales</taxon>
        <taxon>Candidatus Fermentithermobacillaceae</taxon>
        <taxon>Candidatus Fermentithermobacillus</taxon>
    </lineage>
</organism>
<dbReference type="KEGG" id="fcz:IMF26_04290"/>
<dbReference type="SMART" id="SM00748">
    <property type="entry name" value="HEPN"/>
    <property type="match status" value="1"/>
</dbReference>
<dbReference type="AlphaFoldDB" id="A0AAT9LE23"/>
<evidence type="ECO:0000313" key="2">
    <source>
        <dbReference type="EMBL" id="QUL99283.1"/>
    </source>
</evidence>
<evidence type="ECO:0000259" key="1">
    <source>
        <dbReference type="SMART" id="SM00748"/>
    </source>
</evidence>
<reference evidence="2" key="2">
    <citation type="journal article" date="2023" name="Biology">
        <title>Prokaryotic Life Associated with Coal-Fire Gas Vents Revealed by Metagenomics.</title>
        <authorList>
            <person name="Kadnikov V.V."/>
            <person name="Mardanov A.V."/>
            <person name="Beletsky A.V."/>
            <person name="Karnachuk O.V."/>
            <person name="Ravin N.V."/>
        </authorList>
    </citation>
    <scope>NUCLEOTIDE SEQUENCE</scope>
    <source>
        <strain evidence="2">Bu02</strain>
    </source>
</reference>
<reference evidence="2" key="1">
    <citation type="submission" date="2020-10" db="EMBL/GenBank/DDBJ databases">
        <authorList>
            <person name="Kadnikov V."/>
            <person name="Beletsky A.V."/>
            <person name="Mardanov A.V."/>
            <person name="Karnachuk O.V."/>
            <person name="Ravin N.V."/>
        </authorList>
    </citation>
    <scope>NUCLEOTIDE SEQUENCE</scope>
    <source>
        <strain evidence="2">Bu02</strain>
    </source>
</reference>
<name>A0AAT9LE23_9FIRM</name>
<dbReference type="Pfam" id="PF05168">
    <property type="entry name" value="HEPN"/>
    <property type="match status" value="1"/>
</dbReference>
<dbReference type="SUPFAM" id="SSF81593">
    <property type="entry name" value="Nucleotidyltransferase substrate binding subunit/domain"/>
    <property type="match status" value="1"/>
</dbReference>
<accession>A0AAT9LE23</accession>
<dbReference type="EMBL" id="CP062796">
    <property type="protein sequence ID" value="QUL99283.1"/>
    <property type="molecule type" value="Genomic_DNA"/>
</dbReference>
<feature type="domain" description="HEPN" evidence="1">
    <location>
        <begin position="11"/>
        <end position="126"/>
    </location>
</feature>
<protein>
    <submittedName>
        <fullName evidence="2">HEPN domain-containing protein</fullName>
    </submittedName>
</protein>
<gene>
    <name evidence="2" type="ORF">IMF26_04290</name>
</gene>
<sequence length="141" mass="16255">MKNLTLAQSYLIKAKTRLKILSVLYNENAFSDVVREAQEIVELALKGMLRQIGVEPPKIHDVGDLIVEYSHMFPEPVRKNAETLKNISRWLRKEREFAFYGEVDLIPTLEYTAEDAQRAMNDAETVVRAAQSCIELPEEFR</sequence>
<dbReference type="Gene3D" id="1.20.120.330">
    <property type="entry name" value="Nucleotidyltransferases domain 2"/>
    <property type="match status" value="1"/>
</dbReference>
<dbReference type="InterPro" id="IPR007842">
    <property type="entry name" value="HEPN_dom"/>
</dbReference>